<proteinExistence type="predicted"/>
<dbReference type="InterPro" id="IPR001296">
    <property type="entry name" value="Glyco_trans_1"/>
</dbReference>
<dbReference type="AlphaFoldDB" id="A0A841N171"/>
<dbReference type="Pfam" id="PF00534">
    <property type="entry name" value="Glycos_transf_1"/>
    <property type="match status" value="1"/>
</dbReference>
<dbReference type="SUPFAM" id="SSF53756">
    <property type="entry name" value="UDP-Glycosyltransferase/glycogen phosphorylase"/>
    <property type="match status" value="1"/>
</dbReference>
<sequence length="366" mass="42573">MIKYCFIHNFAQHYRLGIFKKLNPHFDFYFGNKIDGSIAKLDYSKLSNFRGELRNITLIFKPFYYQIGAFKLLFKKYDKFLLLGEYYCVSTWLILIFGKILNKKVFLWTHGWYGNESFIKGFVKKVFFKMADGLFLYGDYAKKLMISEGFDGSTLHVVYNSLDYDQQFAIRKRIQLSSVFKGHFLNNNPNLIFIGRLTKIKRLDLLIEAVSLCSLSGNAVNLTIIGDGDELSFLEVLVRNYNLNVWFYGPCYEEEKIAELVYNADLCVSPGNVGLTAMHSLGYGTPVITHNDFTNQMPEFEAIAPGETGDFFEYQDINSLHNKIITWLDDKSGKRELVRQNCFKMIDLKYNPKYQSELILSILEKW</sequence>
<comment type="caution">
    <text evidence="2">The sequence shown here is derived from an EMBL/GenBank/DDBJ whole genome shotgun (WGS) entry which is preliminary data.</text>
</comment>
<dbReference type="PANTHER" id="PTHR12526">
    <property type="entry name" value="GLYCOSYLTRANSFERASE"/>
    <property type="match status" value="1"/>
</dbReference>
<dbReference type="GO" id="GO:0016757">
    <property type="term" value="F:glycosyltransferase activity"/>
    <property type="evidence" value="ECO:0007669"/>
    <property type="project" value="InterPro"/>
</dbReference>
<evidence type="ECO:0000313" key="3">
    <source>
        <dbReference type="Proteomes" id="UP000588604"/>
    </source>
</evidence>
<dbReference type="EMBL" id="JACIJO010000003">
    <property type="protein sequence ID" value="MBB6327951.1"/>
    <property type="molecule type" value="Genomic_DNA"/>
</dbReference>
<name>A0A841N171_9BACT</name>
<keyword evidence="2" id="KW-0808">Transferase</keyword>
<gene>
    <name evidence="2" type="ORF">FHS59_003594</name>
</gene>
<reference evidence="2 3" key="1">
    <citation type="submission" date="2020-08" db="EMBL/GenBank/DDBJ databases">
        <title>Genomic Encyclopedia of Type Strains, Phase IV (KMG-IV): sequencing the most valuable type-strain genomes for metagenomic binning, comparative biology and taxonomic classification.</title>
        <authorList>
            <person name="Goeker M."/>
        </authorList>
    </citation>
    <scope>NUCLEOTIDE SEQUENCE [LARGE SCALE GENOMIC DNA]</scope>
    <source>
        <strain evidence="2 3">DSM 102044</strain>
    </source>
</reference>
<protein>
    <submittedName>
        <fullName evidence="2">Glycosyltransferase involved in cell wall biosynthesis</fullName>
    </submittedName>
</protein>
<keyword evidence="3" id="KW-1185">Reference proteome</keyword>
<dbReference type="CDD" id="cd03801">
    <property type="entry name" value="GT4_PimA-like"/>
    <property type="match status" value="1"/>
</dbReference>
<dbReference type="Proteomes" id="UP000588604">
    <property type="component" value="Unassembled WGS sequence"/>
</dbReference>
<organism evidence="2 3">
    <name type="scientific">Algoriphagus iocasae</name>
    <dbReference type="NCBI Taxonomy" id="1836499"/>
    <lineage>
        <taxon>Bacteria</taxon>
        <taxon>Pseudomonadati</taxon>
        <taxon>Bacteroidota</taxon>
        <taxon>Cytophagia</taxon>
        <taxon>Cytophagales</taxon>
        <taxon>Cyclobacteriaceae</taxon>
        <taxon>Algoriphagus</taxon>
    </lineage>
</organism>
<feature type="domain" description="Glycosyl transferase family 1" evidence="1">
    <location>
        <begin position="186"/>
        <end position="340"/>
    </location>
</feature>
<evidence type="ECO:0000259" key="1">
    <source>
        <dbReference type="Pfam" id="PF00534"/>
    </source>
</evidence>
<accession>A0A841N171</accession>
<dbReference type="Gene3D" id="3.40.50.2000">
    <property type="entry name" value="Glycogen Phosphorylase B"/>
    <property type="match status" value="2"/>
</dbReference>
<evidence type="ECO:0000313" key="2">
    <source>
        <dbReference type="EMBL" id="MBB6327951.1"/>
    </source>
</evidence>